<dbReference type="PIRSF" id="PIRSF015736">
    <property type="entry name" value="MI"/>
    <property type="match status" value="1"/>
</dbReference>
<organism evidence="1 2">
    <name type="scientific">Paraburkholderia caffeinitolerans</name>
    <dbReference type="NCBI Taxonomy" id="1723730"/>
    <lineage>
        <taxon>Bacteria</taxon>
        <taxon>Pseudomonadati</taxon>
        <taxon>Pseudomonadota</taxon>
        <taxon>Betaproteobacteria</taxon>
        <taxon>Burkholderiales</taxon>
        <taxon>Burkholderiaceae</taxon>
        <taxon>Paraburkholderia</taxon>
    </lineage>
</organism>
<name>A0A6J5GX17_9BURK</name>
<evidence type="ECO:0000313" key="1">
    <source>
        <dbReference type="EMBL" id="CAB3807380.1"/>
    </source>
</evidence>
<dbReference type="Pfam" id="PF17645">
    <property type="entry name" value="Amdase"/>
    <property type="match status" value="1"/>
</dbReference>
<keyword evidence="2" id="KW-1185">Reference proteome</keyword>
<dbReference type="AlphaFoldDB" id="A0A6J5GX17"/>
<dbReference type="PANTHER" id="PTHR40267">
    <property type="entry name" value="BLR3294 PROTEIN"/>
    <property type="match status" value="1"/>
</dbReference>
<reference evidence="1 2" key="1">
    <citation type="submission" date="2020-04" db="EMBL/GenBank/DDBJ databases">
        <authorList>
            <person name="De Canck E."/>
        </authorList>
    </citation>
    <scope>NUCLEOTIDE SEQUENCE [LARGE SCALE GENOMIC DNA]</scope>
    <source>
        <strain evidence="1 2">LMG 28688</strain>
    </source>
</reference>
<dbReference type="InterPro" id="IPR026286">
    <property type="entry name" value="MaiA/AMDase"/>
</dbReference>
<sequence>MTKRIHLGMLTPSSNTVLEPLTSAMVAGLPGVSAHFSRFPVTEISLGARATGQFEFDKIVDAARLLADARVDVIAWSGTSAGWLGFDGDRELCRRITEATGVPATTSVLALNEILERTGARRFGLATPYLEDVQCKIVDNYGRHDFECVAEQHLGLQVNYSFAEVTDEQIRTAVREVARAKPQAITTFCTNLRAAPLVEALEAETGIPIYDTVATAVWKSLRMVGVDTREVRGWGRLFQEVV</sequence>
<dbReference type="EMBL" id="CADIKL010000053">
    <property type="protein sequence ID" value="CAB3807380.1"/>
    <property type="molecule type" value="Genomic_DNA"/>
</dbReference>
<evidence type="ECO:0000313" key="2">
    <source>
        <dbReference type="Proteomes" id="UP000494119"/>
    </source>
</evidence>
<dbReference type="GO" id="GO:0047436">
    <property type="term" value="F:arylmalonate decarboxylase activity"/>
    <property type="evidence" value="ECO:0007669"/>
    <property type="project" value="UniProtKB-EC"/>
</dbReference>
<protein>
    <submittedName>
        <fullName evidence="1">Arylmalonate decarboxylase</fullName>
        <ecNumber evidence="1">4.1.1.76</ecNumber>
    </submittedName>
</protein>
<dbReference type="InterPro" id="IPR053714">
    <property type="entry name" value="Iso_Racemase_Enz_sf"/>
</dbReference>
<keyword evidence="1" id="KW-0456">Lyase</keyword>
<dbReference type="PANTHER" id="PTHR40267:SF1">
    <property type="entry name" value="BLR3294 PROTEIN"/>
    <property type="match status" value="1"/>
</dbReference>
<gene>
    <name evidence="1" type="ORF">LMG28688_06538</name>
</gene>
<dbReference type="EC" id="4.1.1.76" evidence="1"/>
<dbReference type="Gene3D" id="3.40.50.12500">
    <property type="match status" value="1"/>
</dbReference>
<proteinExistence type="predicted"/>
<dbReference type="Proteomes" id="UP000494119">
    <property type="component" value="Unassembled WGS sequence"/>
</dbReference>
<dbReference type="RefSeq" id="WP_175197996.1">
    <property type="nucleotide sequence ID" value="NZ_CADIKL010000053.1"/>
</dbReference>
<accession>A0A6J5GX17</accession>